<proteinExistence type="predicted"/>
<dbReference type="EMBL" id="HBED01047378">
    <property type="protein sequence ID" value="CAD8325356.1"/>
    <property type="molecule type" value="Transcribed_RNA"/>
</dbReference>
<organism evidence="1">
    <name type="scientific">Pseudictyota dubia</name>
    <dbReference type="NCBI Taxonomy" id="2749911"/>
    <lineage>
        <taxon>Eukaryota</taxon>
        <taxon>Sar</taxon>
        <taxon>Stramenopiles</taxon>
        <taxon>Ochrophyta</taxon>
        <taxon>Bacillariophyta</taxon>
        <taxon>Mediophyceae</taxon>
        <taxon>Biddulphiophycidae</taxon>
        <taxon>Eupodiscales</taxon>
        <taxon>Odontellaceae</taxon>
        <taxon>Pseudictyota</taxon>
    </lineage>
</organism>
<reference evidence="1" key="1">
    <citation type="submission" date="2021-01" db="EMBL/GenBank/DDBJ databases">
        <authorList>
            <person name="Corre E."/>
            <person name="Pelletier E."/>
            <person name="Niang G."/>
            <person name="Scheremetjew M."/>
            <person name="Finn R."/>
            <person name="Kale V."/>
            <person name="Holt S."/>
            <person name="Cochrane G."/>
            <person name="Meng A."/>
            <person name="Brown T."/>
            <person name="Cohen L."/>
        </authorList>
    </citation>
    <scope>NUCLEOTIDE SEQUENCE</scope>
    <source>
        <strain evidence="1">CCMP147</strain>
    </source>
</reference>
<evidence type="ECO:0000313" key="1">
    <source>
        <dbReference type="EMBL" id="CAD8325356.1"/>
    </source>
</evidence>
<sequence length="162" mass="18454">MGARDTFYLLHGNYFISNQGPPRNPRVNALPIKRGIEVCAMVRVKLCSPASVKFRAWAELFTCNARQEGIDGSHLVFHRGDPRRTKGARIRFIPKVQQLGNECMAYIHRKYGFVSRQATTRGGKDGVVKVLMGRVEEYIFMCDDDAHFPNRLLTVCMLDNSY</sequence>
<gene>
    <name evidence="1" type="ORF">TDUB1175_LOCUS23776</name>
</gene>
<protein>
    <submittedName>
        <fullName evidence="1">Uncharacterized protein</fullName>
    </submittedName>
</protein>
<dbReference type="AlphaFoldDB" id="A0A7R9ZHD5"/>
<accession>A0A7R9ZHD5</accession>
<name>A0A7R9ZHD5_9STRA</name>